<dbReference type="AlphaFoldDB" id="A0A2T9YHX5"/>
<proteinExistence type="predicted"/>
<dbReference type="EMBL" id="MBFR01000179">
    <property type="protein sequence ID" value="PVU91956.1"/>
    <property type="molecule type" value="Genomic_DNA"/>
</dbReference>
<evidence type="ECO:0000313" key="2">
    <source>
        <dbReference type="EMBL" id="PVU91956.1"/>
    </source>
</evidence>
<keyword evidence="3" id="KW-1185">Reference proteome</keyword>
<feature type="region of interest" description="Disordered" evidence="1">
    <location>
        <begin position="186"/>
        <end position="225"/>
    </location>
</feature>
<dbReference type="Proteomes" id="UP000245383">
    <property type="component" value="Unassembled WGS sequence"/>
</dbReference>
<evidence type="ECO:0000256" key="1">
    <source>
        <dbReference type="SAM" id="MobiDB-lite"/>
    </source>
</evidence>
<evidence type="ECO:0000313" key="3">
    <source>
        <dbReference type="Proteomes" id="UP000245383"/>
    </source>
</evidence>
<accession>A0A2T9YHX5</accession>
<name>A0A2T9YHX5_9FUNG</name>
<protein>
    <submittedName>
        <fullName evidence="2">Uncharacterized protein</fullName>
    </submittedName>
</protein>
<organism evidence="2 3">
    <name type="scientific">Smittium simulii</name>
    <dbReference type="NCBI Taxonomy" id="133385"/>
    <lineage>
        <taxon>Eukaryota</taxon>
        <taxon>Fungi</taxon>
        <taxon>Fungi incertae sedis</taxon>
        <taxon>Zoopagomycota</taxon>
        <taxon>Kickxellomycotina</taxon>
        <taxon>Harpellomycetes</taxon>
        <taxon>Harpellales</taxon>
        <taxon>Legeriomycetaceae</taxon>
        <taxon>Smittium</taxon>
    </lineage>
</organism>
<sequence length="629" mass="72587">MERKQHSAQQTQAMGVQDSELFSYFEGPSHVVNQLGCNFGDQFWLVNLRENRRFFQSCFLSSSFVSGKTNAVVLRQPCRIRRCVGGGNLDVYGRGHLPAERCQRAAWARLTDNKWVNNIVKKVFQIPFRNLNPKKPKALIRENFIISREIIAKQLIPENVNIFSEEKKKMISYGPPLTLHPHQYKRKMSKEASDAITKESTLYNTKKDRRPTSSSRSPETQQLCQREEFQNGIPDIHMQDNKEKRLYDLSGSRGRFYAHSDTPEVQEISLFLMEREDLLILCSSASKGKMYREYKKLYSKISQLEYKIKMEKSNMTPFQFITHLGIIINSRTMSLKVPSDKKLDKLYWKSTKFFGCFPPWSSNAEEAFGIEKQFFEKSEIMDCHELRILETESAKMERSIVSTRDSRNGNLYQCQQYGMGNSCWIPVLFRIVTSINSISPNKRQKIISSVLCSTTPQFCLSLCLSLFRQHYNSSIRAKFWGNYLSKITRSFRKAVISLYNDKHTSEYDLCTNVYQPCRRTIKTDRSNNKNYPNITLLLLSPVESNTTDPTESSTGKDNYDKNYANLKVCDLVSNSGKIQNSRTHTNTGVGDNPDPKIGKFPLLNNKSWLLMAWIISGAPFSKKALQTLF</sequence>
<reference evidence="2 3" key="1">
    <citation type="journal article" date="2018" name="MBio">
        <title>Comparative Genomics Reveals the Core Gene Toolbox for the Fungus-Insect Symbiosis.</title>
        <authorList>
            <person name="Wang Y."/>
            <person name="Stata M."/>
            <person name="Wang W."/>
            <person name="Stajich J.E."/>
            <person name="White M.M."/>
            <person name="Moncalvo J.M."/>
        </authorList>
    </citation>
    <scope>NUCLEOTIDE SEQUENCE [LARGE SCALE GENOMIC DNA]</scope>
    <source>
        <strain evidence="2 3">SWE-8-4</strain>
    </source>
</reference>
<gene>
    <name evidence="2" type="ORF">BB561_004093</name>
</gene>
<comment type="caution">
    <text evidence="2">The sequence shown here is derived from an EMBL/GenBank/DDBJ whole genome shotgun (WGS) entry which is preliminary data.</text>
</comment>